<reference evidence="1 2" key="1">
    <citation type="submission" date="2023-07" db="EMBL/GenBank/DDBJ databases">
        <title>Genomic Encyclopedia of Type Strains, Phase IV (KMG-IV): sequencing the most valuable type-strain genomes for metagenomic binning, comparative biology and taxonomic classification.</title>
        <authorList>
            <person name="Goeker M."/>
        </authorList>
    </citation>
    <scope>NUCLEOTIDE SEQUENCE [LARGE SCALE GENOMIC DNA]</scope>
    <source>
        <strain evidence="1 2">DSM 100301</strain>
    </source>
</reference>
<keyword evidence="2" id="KW-1185">Reference proteome</keyword>
<name>A0ABU0IEN8_9HYPH</name>
<protein>
    <submittedName>
        <fullName evidence="1">AMMECR1 domain-containing protein</fullName>
    </submittedName>
</protein>
<proteinExistence type="predicted"/>
<organism evidence="1 2">
    <name type="scientific">Rhizobium paknamense</name>
    <dbReference type="NCBI Taxonomy" id="1206817"/>
    <lineage>
        <taxon>Bacteria</taxon>
        <taxon>Pseudomonadati</taxon>
        <taxon>Pseudomonadota</taxon>
        <taxon>Alphaproteobacteria</taxon>
        <taxon>Hyphomicrobiales</taxon>
        <taxon>Rhizobiaceae</taxon>
        <taxon>Rhizobium/Agrobacterium group</taxon>
        <taxon>Rhizobium</taxon>
    </lineage>
</organism>
<evidence type="ECO:0000313" key="1">
    <source>
        <dbReference type="EMBL" id="MDQ0456708.1"/>
    </source>
</evidence>
<dbReference type="RefSeq" id="WP_307158899.1">
    <property type="nucleotide sequence ID" value="NZ_JAUSWH010000010.1"/>
</dbReference>
<dbReference type="Proteomes" id="UP001235269">
    <property type="component" value="Unassembled WGS sequence"/>
</dbReference>
<dbReference type="EMBL" id="JAUSWH010000010">
    <property type="protein sequence ID" value="MDQ0456708.1"/>
    <property type="molecule type" value="Genomic_DNA"/>
</dbReference>
<evidence type="ECO:0000313" key="2">
    <source>
        <dbReference type="Proteomes" id="UP001235269"/>
    </source>
</evidence>
<accession>A0ABU0IEN8</accession>
<comment type="caution">
    <text evidence="1">The sequence shown here is derived from an EMBL/GenBank/DDBJ whole genome shotgun (WGS) entry which is preliminary data.</text>
</comment>
<sequence>MPKITYKLLRLSRGKRYVIAIQDQNGEIEPHPYWEETQAFFARGTPVEQWEQVGTEVFTQVFPEALPEGYSAFVRMERRKVCLGVVLWRGAVIYPLMFSTLEDAISAAVQDEAVCEIQAKTEFGLAC</sequence>
<gene>
    <name evidence="1" type="ORF">QO005_003053</name>
</gene>